<dbReference type="AlphaFoldDB" id="A0A518I1F2"/>
<evidence type="ECO:0000313" key="1">
    <source>
        <dbReference type="EMBL" id="QDV46908.1"/>
    </source>
</evidence>
<dbReference type="Proteomes" id="UP000319004">
    <property type="component" value="Chromosome"/>
</dbReference>
<accession>A0A518I1F2</accession>
<sequence>MRLSRFHSSGKGTRLVASLGLTAVACILVSTQAGCLGLLSNLIHASGADKVPAAYEGLEESRVAVVTLTENSQFSDDVSARILGRNVMQWLSKEVDDIELVREDKIANWRDTHGWDQVEFAEIGRGVDAEKVLAIEVMNLKLRDGATLYRGRADVHLTVIDAKTGEELFSRDIEDFTYPSTAGVYTNDTTESQFRKMYLGILGKRIARQFFPYDAHEDFALDSIIAR</sequence>
<proteinExistence type="predicted"/>
<name>A0A518I1F2_9BACT</name>
<dbReference type="EMBL" id="CP037423">
    <property type="protein sequence ID" value="QDV46908.1"/>
    <property type="molecule type" value="Genomic_DNA"/>
</dbReference>
<dbReference type="OrthoDB" id="259392at2"/>
<keyword evidence="2" id="KW-1185">Reference proteome</keyword>
<dbReference type="KEGG" id="snep:Enr13x_68170"/>
<dbReference type="RefSeq" id="WP_145391032.1">
    <property type="nucleotide sequence ID" value="NZ_CP037423.1"/>
</dbReference>
<protein>
    <submittedName>
        <fullName evidence="1">Uncharacterized protein</fullName>
    </submittedName>
</protein>
<evidence type="ECO:0000313" key="2">
    <source>
        <dbReference type="Proteomes" id="UP000319004"/>
    </source>
</evidence>
<organism evidence="1 2">
    <name type="scientific">Stieleria neptunia</name>
    <dbReference type="NCBI Taxonomy" id="2527979"/>
    <lineage>
        <taxon>Bacteria</taxon>
        <taxon>Pseudomonadati</taxon>
        <taxon>Planctomycetota</taxon>
        <taxon>Planctomycetia</taxon>
        <taxon>Pirellulales</taxon>
        <taxon>Pirellulaceae</taxon>
        <taxon>Stieleria</taxon>
    </lineage>
</organism>
<dbReference type="PROSITE" id="PS51257">
    <property type="entry name" value="PROKAR_LIPOPROTEIN"/>
    <property type="match status" value="1"/>
</dbReference>
<gene>
    <name evidence="1" type="ORF">Enr13x_68170</name>
</gene>
<reference evidence="1 2" key="1">
    <citation type="submission" date="2019-03" db="EMBL/GenBank/DDBJ databases">
        <title>Deep-cultivation of Planctomycetes and their phenomic and genomic characterization uncovers novel biology.</title>
        <authorList>
            <person name="Wiegand S."/>
            <person name="Jogler M."/>
            <person name="Boedeker C."/>
            <person name="Pinto D."/>
            <person name="Vollmers J."/>
            <person name="Rivas-Marin E."/>
            <person name="Kohn T."/>
            <person name="Peeters S.H."/>
            <person name="Heuer A."/>
            <person name="Rast P."/>
            <person name="Oberbeckmann S."/>
            <person name="Bunk B."/>
            <person name="Jeske O."/>
            <person name="Meyerdierks A."/>
            <person name="Storesund J.E."/>
            <person name="Kallscheuer N."/>
            <person name="Luecker S."/>
            <person name="Lage O.M."/>
            <person name="Pohl T."/>
            <person name="Merkel B.J."/>
            <person name="Hornburger P."/>
            <person name="Mueller R.-W."/>
            <person name="Bruemmer F."/>
            <person name="Labrenz M."/>
            <person name="Spormann A.M."/>
            <person name="Op den Camp H."/>
            <person name="Overmann J."/>
            <person name="Amann R."/>
            <person name="Jetten M.S.M."/>
            <person name="Mascher T."/>
            <person name="Medema M.H."/>
            <person name="Devos D.P."/>
            <person name="Kaster A.-K."/>
            <person name="Ovreas L."/>
            <person name="Rohde M."/>
            <person name="Galperin M.Y."/>
            <person name="Jogler C."/>
        </authorList>
    </citation>
    <scope>NUCLEOTIDE SEQUENCE [LARGE SCALE GENOMIC DNA]</scope>
    <source>
        <strain evidence="1 2">Enr13</strain>
    </source>
</reference>